<sequence>MLFLLIFLTIPRISATIIENIANPPHGCPNYGLCTDVTYSLYSTLDDVPIYEYECAATTDCVCVNGTTNGTSTCDVVTNLCTSTTCPNSNYTCSMTGINAYNCSCSTGYSGSSCEFDSASACAASPCQNGGTCAESASASSYTCTCSSGYSGTNCEIKNACASMWCANGATCVALFNQSTAFCDCADTWQGIHCDLTTVTISTPSYDKCWHFDNTLLTDYPLKFSDSQMTVEKCQTYARSFTPQYTVLTLCGTWCAVSMEDTDVFNNTAWNSDGGCSATCAGNSSEKCGAYWNRGVTYDVAADVIDPDGCTNTSRCSANLNQGACIDGRSSKPPGYLCACSPWFIGTDCATPKASACDSAPCGDYGTCVLNTQMNTYTCNCTDGYVGNQCQYANPCSPNPCLHGGTCSTNSSGTFTCACLEFYYGTTCDTVNRCVYNNPCVHGNCSTDPDLTSPNYTCTCSYGWNNTNCDTEINYCDPAPCKYNSTCNAFFGGYNCTCLAGLEGDNCETIIDQCKTHTVNGVGPCNTKDSLANCTTGINYFNSSTGPTSSQGATLHDLDLPATILGISPLVRPNFAFSLFGC</sequence>
<evidence type="ECO:0000313" key="9">
    <source>
        <dbReference type="EMBL" id="CAI5450053.1"/>
    </source>
</evidence>
<feature type="domain" description="EGF-like" evidence="8">
    <location>
        <begin position="157"/>
        <end position="195"/>
    </location>
</feature>
<organism evidence="9 10">
    <name type="scientific">Caenorhabditis angaria</name>
    <dbReference type="NCBI Taxonomy" id="860376"/>
    <lineage>
        <taxon>Eukaryota</taxon>
        <taxon>Metazoa</taxon>
        <taxon>Ecdysozoa</taxon>
        <taxon>Nematoda</taxon>
        <taxon>Chromadorea</taxon>
        <taxon>Rhabditida</taxon>
        <taxon>Rhabditina</taxon>
        <taxon>Rhabditomorpha</taxon>
        <taxon>Rhabditoidea</taxon>
        <taxon>Rhabditidae</taxon>
        <taxon>Peloderinae</taxon>
        <taxon>Caenorhabditis</taxon>
    </lineage>
</organism>
<feature type="disulfide bond" evidence="6">
    <location>
        <begin position="460"/>
        <end position="469"/>
    </location>
</feature>
<dbReference type="PANTHER" id="PTHR24049">
    <property type="entry name" value="CRUMBS FAMILY MEMBER"/>
    <property type="match status" value="1"/>
</dbReference>
<dbReference type="Gene3D" id="2.10.25.10">
    <property type="entry name" value="Laminin"/>
    <property type="match status" value="5"/>
</dbReference>
<evidence type="ECO:0000256" key="6">
    <source>
        <dbReference type="PROSITE-ProRule" id="PRU00076"/>
    </source>
</evidence>
<dbReference type="AlphaFoldDB" id="A0A9P1N3U1"/>
<evidence type="ECO:0000256" key="3">
    <source>
        <dbReference type="ARBA" id="ARBA00022737"/>
    </source>
</evidence>
<feature type="domain" description="EGF-like" evidence="8">
    <location>
        <begin position="118"/>
        <end position="156"/>
    </location>
</feature>
<gene>
    <name evidence="9" type="ORF">CAMP_LOCUS12690</name>
</gene>
<dbReference type="PROSITE" id="PS01186">
    <property type="entry name" value="EGF_2"/>
    <property type="match status" value="4"/>
</dbReference>
<feature type="disulfide bond" evidence="6">
    <location>
        <begin position="86"/>
        <end position="103"/>
    </location>
</feature>
<evidence type="ECO:0000313" key="10">
    <source>
        <dbReference type="Proteomes" id="UP001152747"/>
    </source>
</evidence>
<feature type="disulfide bond" evidence="6">
    <location>
        <begin position="105"/>
        <end position="114"/>
    </location>
</feature>
<accession>A0A9P1N3U1</accession>
<dbReference type="GO" id="GO:0071944">
    <property type="term" value="C:cell periphery"/>
    <property type="evidence" value="ECO:0007669"/>
    <property type="project" value="UniProtKB-ARBA"/>
</dbReference>
<feature type="domain" description="EGF-like" evidence="8">
    <location>
        <begin position="306"/>
        <end position="350"/>
    </location>
</feature>
<keyword evidence="10" id="KW-1185">Reference proteome</keyword>
<feature type="disulfide bond" evidence="6">
    <location>
        <begin position="185"/>
        <end position="194"/>
    </location>
</feature>
<comment type="caution">
    <text evidence="6">Lacks conserved residue(s) required for the propagation of feature annotation.</text>
</comment>
<keyword evidence="5" id="KW-0325">Glycoprotein</keyword>
<dbReference type="SUPFAM" id="SSF57196">
    <property type="entry name" value="EGF/Laminin"/>
    <property type="match status" value="5"/>
</dbReference>
<feature type="signal peptide" evidence="7">
    <location>
        <begin position="1"/>
        <end position="15"/>
    </location>
</feature>
<feature type="disulfide bond" evidence="6">
    <location>
        <begin position="498"/>
        <end position="507"/>
    </location>
</feature>
<dbReference type="Proteomes" id="UP001152747">
    <property type="component" value="Unassembled WGS sequence"/>
</dbReference>
<dbReference type="CDD" id="cd00054">
    <property type="entry name" value="EGF_CA"/>
    <property type="match status" value="2"/>
</dbReference>
<dbReference type="SMART" id="SM00181">
    <property type="entry name" value="EGF"/>
    <property type="match status" value="8"/>
</dbReference>
<evidence type="ECO:0000256" key="7">
    <source>
        <dbReference type="SAM" id="SignalP"/>
    </source>
</evidence>
<comment type="caution">
    <text evidence="9">The sequence shown here is derived from an EMBL/GenBank/DDBJ whole genome shotgun (WGS) entry which is preliminary data.</text>
</comment>
<feature type="domain" description="EGF-like" evidence="8">
    <location>
        <begin position="430"/>
        <end position="470"/>
    </location>
</feature>
<evidence type="ECO:0000256" key="5">
    <source>
        <dbReference type="ARBA" id="ARBA00023180"/>
    </source>
</evidence>
<dbReference type="OrthoDB" id="5800348at2759"/>
<feature type="domain" description="EGF-like" evidence="8">
    <location>
        <begin position="472"/>
        <end position="508"/>
    </location>
</feature>
<dbReference type="PRINTS" id="PR00010">
    <property type="entry name" value="EGFBLOOD"/>
</dbReference>
<dbReference type="EMBL" id="CANHGI010000005">
    <property type="protein sequence ID" value="CAI5450053.1"/>
    <property type="molecule type" value="Genomic_DNA"/>
</dbReference>
<feature type="domain" description="EGF-like" evidence="8">
    <location>
        <begin position="392"/>
        <end position="429"/>
    </location>
</feature>
<keyword evidence="1 6" id="KW-0245">EGF-like domain</keyword>
<feature type="domain" description="EGF-like" evidence="8">
    <location>
        <begin position="77"/>
        <end position="115"/>
    </location>
</feature>
<dbReference type="PANTHER" id="PTHR24049:SF22">
    <property type="entry name" value="DROSOPHILA CRUMBS HOMOLOG"/>
    <property type="match status" value="1"/>
</dbReference>
<keyword evidence="2 7" id="KW-0732">Signal</keyword>
<keyword evidence="4 6" id="KW-1015">Disulfide bond</keyword>
<evidence type="ECO:0000256" key="2">
    <source>
        <dbReference type="ARBA" id="ARBA00022729"/>
    </source>
</evidence>
<dbReference type="PROSITE" id="PS00022">
    <property type="entry name" value="EGF_1"/>
    <property type="match status" value="7"/>
</dbReference>
<keyword evidence="3" id="KW-0677">Repeat</keyword>
<evidence type="ECO:0000256" key="1">
    <source>
        <dbReference type="ARBA" id="ARBA00022536"/>
    </source>
</evidence>
<feature type="disulfide bond" evidence="6">
    <location>
        <begin position="146"/>
        <end position="155"/>
    </location>
</feature>
<dbReference type="GO" id="GO:0005509">
    <property type="term" value="F:calcium ion binding"/>
    <property type="evidence" value="ECO:0007669"/>
    <property type="project" value="InterPro"/>
</dbReference>
<protein>
    <recommendedName>
        <fullName evidence="8">EGF-like domain-containing protein</fullName>
    </recommendedName>
</protein>
<dbReference type="FunFam" id="2.10.25.10:FF:000185">
    <property type="entry name" value="basement membrane-specific heparan sulfate proteoglycan core protein-like"/>
    <property type="match status" value="1"/>
</dbReference>
<dbReference type="InterPro" id="IPR001881">
    <property type="entry name" value="EGF-like_Ca-bd_dom"/>
</dbReference>
<dbReference type="Pfam" id="PF00008">
    <property type="entry name" value="EGF"/>
    <property type="match status" value="2"/>
</dbReference>
<feature type="disulfide bond" evidence="6">
    <location>
        <begin position="166"/>
        <end position="183"/>
    </location>
</feature>
<feature type="chain" id="PRO_5040428589" description="EGF-like domain-containing protein" evidence="7">
    <location>
        <begin position="16"/>
        <end position="582"/>
    </location>
</feature>
<feature type="disulfide bond" evidence="6">
    <location>
        <begin position="127"/>
        <end position="144"/>
    </location>
</feature>
<proteinExistence type="predicted"/>
<feature type="disulfide bond" evidence="6">
    <location>
        <begin position="340"/>
        <end position="349"/>
    </location>
</feature>
<name>A0A9P1N3U1_9PELO</name>
<dbReference type="PROSITE" id="PS50026">
    <property type="entry name" value="EGF_3"/>
    <property type="match status" value="8"/>
</dbReference>
<feature type="domain" description="EGF-like" evidence="8">
    <location>
        <begin position="353"/>
        <end position="391"/>
    </location>
</feature>
<evidence type="ECO:0000256" key="4">
    <source>
        <dbReference type="ARBA" id="ARBA00023157"/>
    </source>
</evidence>
<evidence type="ECO:0000259" key="8">
    <source>
        <dbReference type="PROSITE" id="PS50026"/>
    </source>
</evidence>
<feature type="disulfide bond" evidence="6">
    <location>
        <begin position="362"/>
        <end position="379"/>
    </location>
</feature>
<dbReference type="InterPro" id="IPR051022">
    <property type="entry name" value="Notch_Cell-Fate_Det"/>
</dbReference>
<dbReference type="GO" id="GO:0016020">
    <property type="term" value="C:membrane"/>
    <property type="evidence" value="ECO:0007669"/>
    <property type="project" value="UniProtKB-SubCell"/>
</dbReference>
<dbReference type="InterPro" id="IPR000742">
    <property type="entry name" value="EGF"/>
</dbReference>
<feature type="disulfide bond" evidence="6">
    <location>
        <begin position="381"/>
        <end position="390"/>
    </location>
</feature>
<feature type="disulfide bond" evidence="6">
    <location>
        <begin position="419"/>
        <end position="428"/>
    </location>
</feature>
<reference evidence="9" key="1">
    <citation type="submission" date="2022-11" db="EMBL/GenBank/DDBJ databases">
        <authorList>
            <person name="Kikuchi T."/>
        </authorList>
    </citation>
    <scope>NUCLEOTIDE SEQUENCE</scope>
    <source>
        <strain evidence="9">PS1010</strain>
    </source>
</reference>
<dbReference type="SMART" id="SM00179">
    <property type="entry name" value="EGF_CA"/>
    <property type="match status" value="5"/>
</dbReference>